<dbReference type="SUPFAM" id="SSF53218">
    <property type="entry name" value="Molybdenum cofactor biosynthesis proteins"/>
    <property type="match status" value="1"/>
</dbReference>
<dbReference type="SMART" id="SM00852">
    <property type="entry name" value="MoCF_biosynth"/>
    <property type="match status" value="1"/>
</dbReference>
<evidence type="ECO:0000259" key="1">
    <source>
        <dbReference type="SMART" id="SM00852"/>
    </source>
</evidence>
<dbReference type="InterPro" id="IPR050101">
    <property type="entry name" value="CinA"/>
</dbReference>
<dbReference type="KEGG" id="pyt:PKF023_07620"/>
<evidence type="ECO:0000313" key="2">
    <source>
        <dbReference type="EMBL" id="BDT76959.1"/>
    </source>
</evidence>
<dbReference type="EMBL" id="AP026973">
    <property type="protein sequence ID" value="BDT76959.1"/>
    <property type="molecule type" value="Genomic_DNA"/>
</dbReference>
<dbReference type="InterPro" id="IPR001453">
    <property type="entry name" value="MoaB/Mog_dom"/>
</dbReference>
<accession>A0A9C7CSU9</accession>
<feature type="domain" description="MoaB/Mog" evidence="1">
    <location>
        <begin position="29"/>
        <end position="202"/>
    </location>
</feature>
<organism evidence="2">
    <name type="scientific">Polynucleobacter yangtzensis</name>
    <dbReference type="NCBI Taxonomy" id="1743159"/>
    <lineage>
        <taxon>Bacteria</taxon>
        <taxon>Pseudomonadati</taxon>
        <taxon>Pseudomonadota</taxon>
        <taxon>Betaproteobacteria</taxon>
        <taxon>Burkholderiales</taxon>
        <taxon>Burkholderiaceae</taxon>
        <taxon>Polynucleobacter</taxon>
    </lineage>
</organism>
<dbReference type="CDD" id="cd00885">
    <property type="entry name" value="cinA"/>
    <property type="match status" value="1"/>
</dbReference>
<reference evidence="2" key="1">
    <citation type="submission" date="2022-11" db="EMBL/GenBank/DDBJ databases">
        <title>Complete Genome Sequences of three Polynucleobacter sp. Subcluster PnecC Strains KF022, KF023, and KF032 Isolated from a Shallow Eutrophic Lake in Japan.</title>
        <authorList>
            <person name="Ogata Y."/>
            <person name="Watanabe K."/>
            <person name="Takemine S."/>
            <person name="Shindo C."/>
            <person name="Kurokawa R."/>
            <person name="Suda W."/>
        </authorList>
    </citation>
    <scope>NUCLEOTIDE SEQUENCE</scope>
    <source>
        <strain evidence="2">KF023</strain>
    </source>
</reference>
<dbReference type="InterPro" id="IPR036425">
    <property type="entry name" value="MoaB/Mog-like_dom_sf"/>
</dbReference>
<dbReference type="Proteomes" id="UP001211097">
    <property type="component" value="Chromosome"/>
</dbReference>
<dbReference type="AlphaFoldDB" id="A0A9C7CSU9"/>
<sequence>MANKIVDEMKKVEIDEPKDVAAAAQRRFGLIVIGDEILSGRRQDKHMSKMIELLNERGLSLAWAKYVADDPAQITATLKESFASGDVVFSTGGIGATPDDHTRQCAALALGTKIELHPTAKELIAGRIQSMAEGDPIKADLSTTENQHRFKMGEFPIGSEIIPNPYNQIPGFRIQEHHFVPGFPVMAAPMMAWCLDTHYKDLFHQENWAEQSFIVPKGIESTLTPLMERIEANFPGVKVFSLPSVGDATRGGVYAQRHIELGIKGNANLLESAWIALRAGTQELGYEIHDIV</sequence>
<proteinExistence type="predicted"/>
<gene>
    <name evidence="2" type="ORF">PKF023_07620</name>
</gene>
<dbReference type="PANTHER" id="PTHR13939:SF0">
    <property type="entry name" value="NMN AMIDOHYDROLASE-LIKE PROTEIN YFAY"/>
    <property type="match status" value="1"/>
</dbReference>
<dbReference type="Gene3D" id="3.40.980.10">
    <property type="entry name" value="MoaB/Mog-like domain"/>
    <property type="match status" value="1"/>
</dbReference>
<protein>
    <submittedName>
        <fullName evidence="2">Damage-inducible protein</fullName>
    </submittedName>
</protein>
<dbReference type="Pfam" id="PF00994">
    <property type="entry name" value="MoCF_biosynth"/>
    <property type="match status" value="1"/>
</dbReference>
<dbReference type="PANTHER" id="PTHR13939">
    <property type="entry name" value="NICOTINAMIDE-NUCLEOTIDE AMIDOHYDROLASE PNCC"/>
    <property type="match status" value="1"/>
</dbReference>
<name>A0A9C7CSU9_9BURK</name>